<accession>A0AAW0Z3U4</accession>
<feature type="compositionally biased region" description="Polar residues" evidence="1">
    <location>
        <begin position="188"/>
        <end position="199"/>
    </location>
</feature>
<gene>
    <name evidence="2" type="ORF">IAR55_000724</name>
</gene>
<feature type="compositionally biased region" description="Polar residues" evidence="1">
    <location>
        <begin position="565"/>
        <end position="576"/>
    </location>
</feature>
<feature type="region of interest" description="Disordered" evidence="1">
    <location>
        <begin position="164"/>
        <end position="199"/>
    </location>
</feature>
<dbReference type="RefSeq" id="XP_066805059.1">
    <property type="nucleotide sequence ID" value="XM_066943858.1"/>
</dbReference>
<organism evidence="2 3">
    <name type="scientific">Kwoniella newhampshirensis</name>
    <dbReference type="NCBI Taxonomy" id="1651941"/>
    <lineage>
        <taxon>Eukaryota</taxon>
        <taxon>Fungi</taxon>
        <taxon>Dikarya</taxon>
        <taxon>Basidiomycota</taxon>
        <taxon>Agaricomycotina</taxon>
        <taxon>Tremellomycetes</taxon>
        <taxon>Tremellales</taxon>
        <taxon>Cryptococcaceae</taxon>
        <taxon>Kwoniella</taxon>
    </lineage>
</organism>
<feature type="region of interest" description="Disordered" evidence="1">
    <location>
        <begin position="311"/>
        <end position="382"/>
    </location>
</feature>
<name>A0AAW0Z3U4_9TREE</name>
<dbReference type="EMBL" id="JBCAWK010000002">
    <property type="protein sequence ID" value="KAK8865580.1"/>
    <property type="molecule type" value="Genomic_DNA"/>
</dbReference>
<reference evidence="2 3" key="1">
    <citation type="journal article" date="2024" name="bioRxiv">
        <title>Comparative genomics of Cryptococcus and Kwoniella reveals pathogenesis evolution and contrasting karyotype dynamics via intercentromeric recombination or chromosome fusion.</title>
        <authorList>
            <person name="Coelho M.A."/>
            <person name="David-Palma M."/>
            <person name="Shea T."/>
            <person name="Bowers K."/>
            <person name="McGinley-Smith S."/>
            <person name="Mohammad A.W."/>
            <person name="Gnirke A."/>
            <person name="Yurkov A.M."/>
            <person name="Nowrousian M."/>
            <person name="Sun S."/>
            <person name="Cuomo C.A."/>
            <person name="Heitman J."/>
        </authorList>
    </citation>
    <scope>NUCLEOTIDE SEQUENCE [LARGE SCALE GENOMIC DNA]</scope>
    <source>
        <strain evidence="2 3">CBS 13917</strain>
    </source>
</reference>
<evidence type="ECO:0000313" key="3">
    <source>
        <dbReference type="Proteomes" id="UP001388673"/>
    </source>
</evidence>
<proteinExistence type="predicted"/>
<sequence>MSTSCTVPRPSRPDCVATLTHRTTVADGMSSITHDLPSLPSTSRNHQFSVSTLHQPDPPLSTLALPRLGLKGSFANLARLVGFTKFYADEVRCDGERSTDHDEDIDDADEDADEEGLLWDAQTALIAHHTDLAIKLYTQAALPPHRSAAACLALGNFLIRGSGYDRDESPSSPAEPPLYDRKGKGKSNDSVAETESPTPVTSRFFTRLFGSPLPNPSIAQIVSPPLTTPSERRRIDLVSSGWEIPKEGKRAVRDVKGMGVAGGWFVLGLGWLVHEQLEREHRGRQNGFDSSFFIPQCTEISIDSIDAGDGEILSFDPKRRKRNTSSMQTSQPPETDLSNSTSTLSSETSNSTITLAAMRAGGSGSGFTEESSMVKTPSVDESFNPYSGQTFAMKEEEQCLKTISELLQPLLQLYRHGHIQPQDPVALPPIPLQQLPPILRPKNENQKGRNVWHLGKAVAESMANLGCLQGDPTRSFKDVKEVERTRVAIKIMGNYLLGTTSADNEAETFFRTVSSYSPLGLDVADDLILQAAKRLNILTSTPEEDQAGLSAEFPFPAVTPARRSLNVNKRSQTVSRSPKERQLSHRNRQPSVSSVSSTLSAPKILSTPIKSSPSVASLTTLSEDGTSPDKAGPEDEQALSTLRRVHARLKMETSPSPQQESRWPFTHAWRMSTPPRTVVDVNGNPCQPAASYGSEITIKPVRRASTTEIEDGRAAESQFTVVSSSPADTLRPVASTPHFGSLGASMAHEKPFTAASTPIRKLPFEPAEAVAPIDPALAAAEMSSALTKHVTCGVCGVKGVNFPECRKCGLTFCSRSCRVDEDKAGNGKKHICGMWESQRLLAVPTFTTRRPSQHMAIRSVSPARATRVH</sequence>
<dbReference type="AlphaFoldDB" id="A0AAW0Z3U4"/>
<evidence type="ECO:0000256" key="1">
    <source>
        <dbReference type="SAM" id="MobiDB-lite"/>
    </source>
</evidence>
<feature type="region of interest" description="Disordered" evidence="1">
    <location>
        <begin position="561"/>
        <end position="636"/>
    </location>
</feature>
<feature type="compositionally biased region" description="Polar residues" evidence="1">
    <location>
        <begin position="608"/>
        <end position="625"/>
    </location>
</feature>
<feature type="compositionally biased region" description="Low complexity" evidence="1">
    <location>
        <begin position="334"/>
        <end position="352"/>
    </location>
</feature>
<evidence type="ECO:0008006" key="4">
    <source>
        <dbReference type="Google" id="ProtNLM"/>
    </source>
</evidence>
<protein>
    <recommendedName>
        <fullName evidence="4">MYND-type domain-containing protein</fullName>
    </recommendedName>
</protein>
<feature type="compositionally biased region" description="Polar residues" evidence="1">
    <location>
        <begin position="373"/>
        <end position="382"/>
    </location>
</feature>
<dbReference type="KEGG" id="kne:92177984"/>
<dbReference type="Proteomes" id="UP001388673">
    <property type="component" value="Unassembled WGS sequence"/>
</dbReference>
<dbReference type="GeneID" id="92177984"/>
<evidence type="ECO:0000313" key="2">
    <source>
        <dbReference type="EMBL" id="KAK8865580.1"/>
    </source>
</evidence>
<comment type="caution">
    <text evidence="2">The sequence shown here is derived from an EMBL/GenBank/DDBJ whole genome shotgun (WGS) entry which is preliminary data.</text>
</comment>
<keyword evidence="3" id="KW-1185">Reference proteome</keyword>
<feature type="compositionally biased region" description="Polar residues" evidence="1">
    <location>
        <begin position="324"/>
        <end position="333"/>
    </location>
</feature>